<feature type="domain" description="PD-(D/E)XK endonuclease-like" evidence="1">
    <location>
        <begin position="8"/>
        <end position="261"/>
    </location>
</feature>
<dbReference type="Proteomes" id="UP000245999">
    <property type="component" value="Chromosome"/>
</dbReference>
<dbReference type="InterPro" id="IPR011604">
    <property type="entry name" value="PDDEXK-like_dom_sf"/>
</dbReference>
<dbReference type="OrthoDB" id="2781884at2"/>
<keyword evidence="3" id="KW-1185">Reference proteome</keyword>
<sequence length="358" mass="39080">MKLVPLTSISPSHFEALRKCALQVVLERTFPQGGLPPTVYMLVGTLIHRVAEQAFKESPANQVELERIWLRVADDFEAQLSKRASTAPIAPLRYSVPNFAVRRALFLRTWKYRTPSHEHKNDCSTQGGAEKVLADDTGQVSGKADLILRTSSGWVIKDFKSGQVIDSVTGEIKPEYASQLKLYAALYKHTYKEFPSKLLLVDATGEEIEVPFTPEECVGLLTEARQLLAAVNQGVADGQVEQLATPTPEQCGWCRSRAMCPVYIGQIRLDPDSAPSDLMGALVSHKIFGDRLQLVLELGSTRRQLMSVGIVSKRLSAQLTSITGGEILVCNARPAANRLTFTATDITCAVPVGGCGVS</sequence>
<proteinExistence type="predicted"/>
<reference evidence="3" key="1">
    <citation type="submission" date="2018-04" db="EMBL/GenBank/DDBJ databases">
        <title>Complete genome of Antarctic heterotrophic bacterium Hymenobacter nivis.</title>
        <authorList>
            <person name="Terashima M."/>
        </authorList>
    </citation>
    <scope>NUCLEOTIDE SEQUENCE [LARGE SCALE GENOMIC DNA]</scope>
    <source>
        <strain evidence="3">NBRC 111535</strain>
    </source>
</reference>
<dbReference type="Pfam" id="PF12705">
    <property type="entry name" value="PDDEXK_1"/>
    <property type="match status" value="1"/>
</dbReference>
<evidence type="ECO:0000313" key="2">
    <source>
        <dbReference type="EMBL" id="AWM32112.1"/>
    </source>
</evidence>
<organism evidence="2 3">
    <name type="scientific">Hymenobacter nivis</name>
    <dbReference type="NCBI Taxonomy" id="1850093"/>
    <lineage>
        <taxon>Bacteria</taxon>
        <taxon>Pseudomonadati</taxon>
        <taxon>Bacteroidota</taxon>
        <taxon>Cytophagia</taxon>
        <taxon>Cytophagales</taxon>
        <taxon>Hymenobacteraceae</taxon>
        <taxon>Hymenobacter</taxon>
    </lineage>
</organism>
<protein>
    <recommendedName>
        <fullName evidence="1">PD-(D/E)XK endonuclease-like domain-containing protein</fullName>
    </recommendedName>
</protein>
<dbReference type="EMBL" id="CP029145">
    <property type="protein sequence ID" value="AWM32112.1"/>
    <property type="molecule type" value="Genomic_DNA"/>
</dbReference>
<dbReference type="AlphaFoldDB" id="A0A2Z3GJE8"/>
<evidence type="ECO:0000259" key="1">
    <source>
        <dbReference type="Pfam" id="PF12705"/>
    </source>
</evidence>
<dbReference type="InterPro" id="IPR038726">
    <property type="entry name" value="PDDEXK_AddAB-type"/>
</dbReference>
<dbReference type="Gene3D" id="3.90.320.10">
    <property type="match status" value="1"/>
</dbReference>
<accession>A0A2Z3GJE8</accession>
<dbReference type="KEGG" id="hnv:DDQ68_04470"/>
<evidence type="ECO:0000313" key="3">
    <source>
        <dbReference type="Proteomes" id="UP000245999"/>
    </source>
</evidence>
<gene>
    <name evidence="2" type="ORF">DDQ68_04470</name>
</gene>
<name>A0A2Z3GJE8_9BACT</name>
<dbReference type="RefSeq" id="WP_109655209.1">
    <property type="nucleotide sequence ID" value="NZ_CP029145.1"/>
</dbReference>